<organism evidence="3 4">
    <name type="scientific">Nibrella saemangeumensis</name>
    <dbReference type="NCBI Taxonomy" id="1084526"/>
    <lineage>
        <taxon>Bacteria</taxon>
        <taxon>Pseudomonadati</taxon>
        <taxon>Bacteroidota</taxon>
        <taxon>Cytophagia</taxon>
        <taxon>Cytophagales</taxon>
        <taxon>Spirosomataceae</taxon>
        <taxon>Nibrella</taxon>
    </lineage>
</organism>
<reference evidence="4" key="1">
    <citation type="journal article" date="2019" name="Int. J. Syst. Evol. Microbiol.">
        <title>The Global Catalogue of Microorganisms (GCM) 10K type strain sequencing project: providing services to taxonomists for standard genome sequencing and annotation.</title>
        <authorList>
            <consortium name="The Broad Institute Genomics Platform"/>
            <consortium name="The Broad Institute Genome Sequencing Center for Infectious Disease"/>
            <person name="Wu L."/>
            <person name="Ma J."/>
        </authorList>
    </citation>
    <scope>NUCLEOTIDE SEQUENCE [LARGE SCALE GENOMIC DNA]</scope>
    <source>
        <strain evidence="4">JCM 17927</strain>
    </source>
</reference>
<protein>
    <recommendedName>
        <fullName evidence="5">Anti-sigma factor</fullName>
    </recommendedName>
</protein>
<dbReference type="RefSeq" id="WP_345239630.1">
    <property type="nucleotide sequence ID" value="NZ_BAABHD010000002.1"/>
</dbReference>
<evidence type="ECO:0000313" key="4">
    <source>
        <dbReference type="Proteomes" id="UP001501175"/>
    </source>
</evidence>
<keyword evidence="4" id="KW-1185">Reference proteome</keyword>
<feature type="coiled-coil region" evidence="1">
    <location>
        <begin position="139"/>
        <end position="194"/>
    </location>
</feature>
<comment type="caution">
    <text evidence="3">The sequence shown here is derived from an EMBL/GenBank/DDBJ whole genome shotgun (WGS) entry which is preliminary data.</text>
</comment>
<feature type="region of interest" description="Disordered" evidence="2">
    <location>
        <begin position="35"/>
        <end position="56"/>
    </location>
</feature>
<evidence type="ECO:0000313" key="3">
    <source>
        <dbReference type="EMBL" id="GAA4446338.1"/>
    </source>
</evidence>
<accession>A0ABP8MC14</accession>
<gene>
    <name evidence="3" type="ORF">GCM10023189_01340</name>
</gene>
<sequence>MKDKLERFIRDNREDFDVFEPRLDLWKDIEQGLEQGTNNAESPDGPAGTGMRSGGKVRPLYGRSAFRSRLFDWRVAAAVTLLMLTSGFLYLNSQYGITKQPEVVAVNPAYASDFVQYTRLIDTKRAELKQLTESNPALYQQFATDLERLENSYKNLKADLPKNPNQEVLIQAMIQNLQLQIDLLNQQLNVIQRIKNQEKPSNENIM</sequence>
<evidence type="ECO:0000256" key="1">
    <source>
        <dbReference type="SAM" id="Coils"/>
    </source>
</evidence>
<evidence type="ECO:0000256" key="2">
    <source>
        <dbReference type="SAM" id="MobiDB-lite"/>
    </source>
</evidence>
<dbReference type="EMBL" id="BAABHD010000002">
    <property type="protein sequence ID" value="GAA4446338.1"/>
    <property type="molecule type" value="Genomic_DNA"/>
</dbReference>
<proteinExistence type="predicted"/>
<evidence type="ECO:0008006" key="5">
    <source>
        <dbReference type="Google" id="ProtNLM"/>
    </source>
</evidence>
<name>A0ABP8MC14_9BACT</name>
<dbReference type="Proteomes" id="UP001501175">
    <property type="component" value="Unassembled WGS sequence"/>
</dbReference>
<keyword evidence="1" id="KW-0175">Coiled coil</keyword>